<reference evidence="11 12" key="1">
    <citation type="submission" date="2018-07" db="EMBL/GenBank/DDBJ databases">
        <title>Genomic Encyclopedia of Type Strains, Phase III (KMG-III): the genomes of soil and plant-associated and newly described type strains.</title>
        <authorList>
            <person name="Whitman W."/>
        </authorList>
    </citation>
    <scope>NUCLEOTIDE SEQUENCE [LARGE SCALE GENOMIC DNA]</scope>
    <source>
        <strain evidence="11 12">CECT 7506</strain>
    </source>
</reference>
<comment type="similarity">
    <text evidence="2">Belongs to the asparagine synthetase family.</text>
</comment>
<comment type="catalytic activity">
    <reaction evidence="8">
        <text>L-aspartate + L-glutamine + ATP + H2O = L-asparagine + L-glutamate + AMP + diphosphate + H(+)</text>
        <dbReference type="Rhea" id="RHEA:12228"/>
        <dbReference type="ChEBI" id="CHEBI:15377"/>
        <dbReference type="ChEBI" id="CHEBI:15378"/>
        <dbReference type="ChEBI" id="CHEBI:29985"/>
        <dbReference type="ChEBI" id="CHEBI:29991"/>
        <dbReference type="ChEBI" id="CHEBI:30616"/>
        <dbReference type="ChEBI" id="CHEBI:33019"/>
        <dbReference type="ChEBI" id="CHEBI:58048"/>
        <dbReference type="ChEBI" id="CHEBI:58359"/>
        <dbReference type="ChEBI" id="CHEBI:456215"/>
        <dbReference type="EC" id="6.3.5.4"/>
    </reaction>
</comment>
<evidence type="ECO:0000256" key="6">
    <source>
        <dbReference type="ARBA" id="ARBA00022888"/>
    </source>
</evidence>
<evidence type="ECO:0000256" key="4">
    <source>
        <dbReference type="ARBA" id="ARBA00022741"/>
    </source>
</evidence>
<keyword evidence="12" id="KW-1185">Reference proteome</keyword>
<comment type="caution">
    <text evidence="11">The sequence shown here is derived from an EMBL/GenBank/DDBJ whole genome shotgun (WGS) entry which is preliminary data.</text>
</comment>
<proteinExistence type="inferred from homology"/>
<dbReference type="OrthoDB" id="9763290at2"/>
<evidence type="ECO:0000256" key="1">
    <source>
        <dbReference type="ARBA" id="ARBA00005187"/>
    </source>
</evidence>
<gene>
    <name evidence="11" type="ORF">DFP97_115143</name>
</gene>
<dbReference type="PIRSF" id="PIRSF001589">
    <property type="entry name" value="Asn_synthetase_glu-h"/>
    <property type="match status" value="1"/>
</dbReference>
<keyword evidence="4 9" id="KW-0547">Nucleotide-binding</keyword>
<evidence type="ECO:0000256" key="8">
    <source>
        <dbReference type="ARBA" id="ARBA00048741"/>
    </source>
</evidence>
<comment type="pathway">
    <text evidence="1">Amino-acid biosynthesis; L-asparagine biosynthesis; L-asparagine from L-aspartate (L-Gln route): step 1/1.</text>
</comment>
<dbReference type="CDD" id="cd00712">
    <property type="entry name" value="AsnB"/>
    <property type="match status" value="1"/>
</dbReference>
<dbReference type="RefSeq" id="WP_114382490.1">
    <property type="nucleotide sequence ID" value="NZ_QPJD01000015.1"/>
</dbReference>
<dbReference type="AlphaFoldDB" id="A0A368VMH5"/>
<dbReference type="SUPFAM" id="SSF56235">
    <property type="entry name" value="N-terminal nucleophile aminohydrolases (Ntn hydrolases)"/>
    <property type="match status" value="1"/>
</dbReference>
<evidence type="ECO:0000256" key="5">
    <source>
        <dbReference type="ARBA" id="ARBA00022840"/>
    </source>
</evidence>
<keyword evidence="7" id="KW-0315">Glutamine amidotransferase</keyword>
<organism evidence="11 12">
    <name type="scientific">Paenibacillus prosopidis</name>
    <dbReference type="NCBI Taxonomy" id="630520"/>
    <lineage>
        <taxon>Bacteria</taxon>
        <taxon>Bacillati</taxon>
        <taxon>Bacillota</taxon>
        <taxon>Bacilli</taxon>
        <taxon>Bacillales</taxon>
        <taxon>Paenibacillaceae</taxon>
        <taxon>Paenibacillus</taxon>
    </lineage>
</organism>
<dbReference type="InterPro" id="IPR006426">
    <property type="entry name" value="Asn_synth_AEB"/>
</dbReference>
<dbReference type="Gene3D" id="3.40.50.620">
    <property type="entry name" value="HUPs"/>
    <property type="match status" value="1"/>
</dbReference>
<sequence>MSAITGIYHFNHAPVQPELGMQVMKALQRYPADYVHTWLNEDVFLGCHAQWVTPESITERLPHYDYERGLAITADAIIDNRSELFDKLHVRLTDRKEMADSTLILLAYQKWGKDAPKHLIGDFAFVIWDQQNRSLFGARDFSGSRTLYYARTKELFAFSTTIQPLFSIPGLNKQLNEQWISEFLAIPITTEAVDLFTTVYKHVGQIPPAHSISVENGEIKFSRYCTIVAEDKLKLRSNEEYEEAFRDVFQTAVSSRLRTHREVGANLSGGLDSGSVVSFAAKALREENKKLHTFSYVPLDDFKDWTPKSRVANERQNIQTTVRHVGNINDQYFNFPEMNPLSEVDDWLDIMETPYKFYENSFWMKGIYQQAHEQDVGVLLTGSRGNWTISWGPALDYQASLLRSFKWFRFYKELHLYSKDLGIKKSRIFPVVGKKAFPQITKLKSSSNVPSQPDLINPEFAQRTNVYERLQEHGYDFWGNSLQNVYEVRKQQFEQLYYWNITGTVGCKQSLRYSLWERDATNDLRVIRFCLSVPEEQFVQNGLDRSLIRRSTKNYLPDTIRLNQKVRGVQGADGLHRMIPAWNTLISELQQVIEDPIISGYLNIKELTNALSIVRKEPRPELVFDTHFRILMRGLIFHRFIKKFA</sequence>
<dbReference type="Gene3D" id="3.60.20.10">
    <property type="entry name" value="Glutamine Phosphoribosylpyrophosphate, subunit 1, domain 1"/>
    <property type="match status" value="1"/>
</dbReference>
<dbReference type="InterPro" id="IPR051786">
    <property type="entry name" value="ASN_synthetase/amidase"/>
</dbReference>
<dbReference type="InterPro" id="IPR029055">
    <property type="entry name" value="Ntn_hydrolases_N"/>
</dbReference>
<evidence type="ECO:0000313" key="11">
    <source>
        <dbReference type="EMBL" id="RCW42710.1"/>
    </source>
</evidence>
<dbReference type="InterPro" id="IPR001962">
    <property type="entry name" value="Asn_synthase"/>
</dbReference>
<evidence type="ECO:0000313" key="12">
    <source>
        <dbReference type="Proteomes" id="UP000252415"/>
    </source>
</evidence>
<keyword evidence="6" id="KW-0028">Amino-acid biosynthesis</keyword>
<keyword evidence="6" id="KW-0061">Asparagine biosynthesis</keyword>
<evidence type="ECO:0000256" key="9">
    <source>
        <dbReference type="PIRSR" id="PIRSR001589-2"/>
    </source>
</evidence>
<dbReference type="InterPro" id="IPR014729">
    <property type="entry name" value="Rossmann-like_a/b/a_fold"/>
</dbReference>
<dbReference type="PANTHER" id="PTHR43284:SF1">
    <property type="entry name" value="ASPARAGINE SYNTHETASE"/>
    <property type="match status" value="1"/>
</dbReference>
<keyword evidence="5 9" id="KW-0067">ATP-binding</keyword>
<feature type="binding site" evidence="9">
    <location>
        <position position="297"/>
    </location>
    <ligand>
        <name>ATP</name>
        <dbReference type="ChEBI" id="CHEBI:30616"/>
    </ligand>
</feature>
<evidence type="ECO:0000256" key="7">
    <source>
        <dbReference type="ARBA" id="ARBA00022962"/>
    </source>
</evidence>
<evidence type="ECO:0000256" key="3">
    <source>
        <dbReference type="ARBA" id="ARBA00012737"/>
    </source>
</evidence>
<dbReference type="EC" id="6.3.5.4" evidence="3"/>
<dbReference type="PANTHER" id="PTHR43284">
    <property type="entry name" value="ASPARAGINE SYNTHETASE (GLUTAMINE-HYDROLYZING)"/>
    <property type="match status" value="1"/>
</dbReference>
<feature type="domain" description="Glutamine amidotransferase type-2" evidence="10">
    <location>
        <begin position="2"/>
        <end position="217"/>
    </location>
</feature>
<dbReference type="Proteomes" id="UP000252415">
    <property type="component" value="Unassembled WGS sequence"/>
</dbReference>
<accession>A0A368VMH5</accession>
<dbReference type="InterPro" id="IPR033738">
    <property type="entry name" value="AsnB_N"/>
</dbReference>
<dbReference type="InterPro" id="IPR017932">
    <property type="entry name" value="GATase_2_dom"/>
</dbReference>
<dbReference type="GO" id="GO:0004066">
    <property type="term" value="F:asparagine synthase (glutamine-hydrolyzing) activity"/>
    <property type="evidence" value="ECO:0007669"/>
    <property type="project" value="UniProtKB-EC"/>
</dbReference>
<dbReference type="EMBL" id="QPJD01000015">
    <property type="protein sequence ID" value="RCW42710.1"/>
    <property type="molecule type" value="Genomic_DNA"/>
</dbReference>
<dbReference type="GO" id="GO:0005524">
    <property type="term" value="F:ATP binding"/>
    <property type="evidence" value="ECO:0007669"/>
    <property type="project" value="UniProtKB-KW"/>
</dbReference>
<protein>
    <recommendedName>
        <fullName evidence="3">asparagine synthase (glutamine-hydrolyzing)</fullName>
        <ecNumber evidence="3">6.3.5.4</ecNumber>
    </recommendedName>
</protein>
<dbReference type="PROSITE" id="PS51278">
    <property type="entry name" value="GATASE_TYPE_2"/>
    <property type="match status" value="1"/>
</dbReference>
<dbReference type="GO" id="GO:0006529">
    <property type="term" value="P:asparagine biosynthetic process"/>
    <property type="evidence" value="ECO:0007669"/>
    <property type="project" value="UniProtKB-KW"/>
</dbReference>
<dbReference type="SUPFAM" id="SSF52402">
    <property type="entry name" value="Adenine nucleotide alpha hydrolases-like"/>
    <property type="match status" value="1"/>
</dbReference>
<dbReference type="Pfam" id="PF00733">
    <property type="entry name" value="Asn_synthase"/>
    <property type="match status" value="1"/>
</dbReference>
<evidence type="ECO:0000259" key="10">
    <source>
        <dbReference type="PROSITE" id="PS51278"/>
    </source>
</evidence>
<name>A0A368VMH5_9BACL</name>
<feature type="binding site" evidence="9">
    <location>
        <position position="100"/>
    </location>
    <ligand>
        <name>L-glutamine</name>
        <dbReference type="ChEBI" id="CHEBI:58359"/>
    </ligand>
</feature>
<dbReference type="Pfam" id="PF13537">
    <property type="entry name" value="GATase_7"/>
    <property type="match status" value="1"/>
</dbReference>
<evidence type="ECO:0000256" key="2">
    <source>
        <dbReference type="ARBA" id="ARBA00005752"/>
    </source>
</evidence>